<gene>
    <name evidence="2" type="ORF">X777_07332</name>
</gene>
<feature type="region of interest" description="Disordered" evidence="1">
    <location>
        <begin position="1"/>
        <end position="43"/>
    </location>
</feature>
<evidence type="ECO:0000256" key="1">
    <source>
        <dbReference type="SAM" id="MobiDB-lite"/>
    </source>
</evidence>
<feature type="region of interest" description="Disordered" evidence="1">
    <location>
        <begin position="76"/>
        <end position="109"/>
    </location>
</feature>
<protein>
    <submittedName>
        <fullName evidence="2">Uncharacterized protein</fullName>
    </submittedName>
</protein>
<name>A0A026X1M4_OOCBI</name>
<sequence>MVSKTSRFALPSDDSRPSAPTTTAVRTRARARGGGRERKTGIQLAGTALTDRLDPPPWVRLYFKYLYALTSRQWTMPPDAEDSAESYKEEEASPSSRSTIADRSGGIVH</sequence>
<proteinExistence type="predicted"/>
<evidence type="ECO:0000313" key="3">
    <source>
        <dbReference type="Proteomes" id="UP000053097"/>
    </source>
</evidence>
<organism evidence="2 3">
    <name type="scientific">Ooceraea biroi</name>
    <name type="common">Clonal raider ant</name>
    <name type="synonym">Cerapachys biroi</name>
    <dbReference type="NCBI Taxonomy" id="2015173"/>
    <lineage>
        <taxon>Eukaryota</taxon>
        <taxon>Metazoa</taxon>
        <taxon>Ecdysozoa</taxon>
        <taxon>Arthropoda</taxon>
        <taxon>Hexapoda</taxon>
        <taxon>Insecta</taxon>
        <taxon>Pterygota</taxon>
        <taxon>Neoptera</taxon>
        <taxon>Endopterygota</taxon>
        <taxon>Hymenoptera</taxon>
        <taxon>Apocrita</taxon>
        <taxon>Aculeata</taxon>
        <taxon>Formicoidea</taxon>
        <taxon>Formicidae</taxon>
        <taxon>Dorylinae</taxon>
        <taxon>Ooceraea</taxon>
    </lineage>
</organism>
<dbReference type="AlphaFoldDB" id="A0A026X1M4"/>
<dbReference type="Proteomes" id="UP000053097">
    <property type="component" value="Unassembled WGS sequence"/>
</dbReference>
<keyword evidence="3" id="KW-1185">Reference proteome</keyword>
<dbReference type="EMBL" id="KK107036">
    <property type="protein sequence ID" value="EZA61983.1"/>
    <property type="molecule type" value="Genomic_DNA"/>
</dbReference>
<accession>A0A026X1M4</accession>
<evidence type="ECO:0000313" key="2">
    <source>
        <dbReference type="EMBL" id="EZA61983.1"/>
    </source>
</evidence>
<reference evidence="2 3" key="1">
    <citation type="journal article" date="2014" name="Curr. Biol.">
        <title>The genome of the clonal raider ant Cerapachys biroi.</title>
        <authorList>
            <person name="Oxley P.R."/>
            <person name="Ji L."/>
            <person name="Fetter-Pruneda I."/>
            <person name="McKenzie S.K."/>
            <person name="Li C."/>
            <person name="Hu H."/>
            <person name="Zhang G."/>
            <person name="Kronauer D.J."/>
        </authorList>
    </citation>
    <scope>NUCLEOTIDE SEQUENCE [LARGE SCALE GENOMIC DNA]</scope>
</reference>